<protein>
    <submittedName>
        <fullName evidence="3">Predicted protein</fullName>
    </submittedName>
</protein>
<dbReference type="AlphaFoldDB" id="D7MWH9"/>
<feature type="compositionally biased region" description="Polar residues" evidence="1">
    <location>
        <begin position="355"/>
        <end position="369"/>
    </location>
</feature>
<evidence type="ECO:0000259" key="2">
    <source>
        <dbReference type="Pfam" id="PF03078"/>
    </source>
</evidence>
<dbReference type="InterPro" id="IPR044890">
    <property type="entry name" value="TMEM14_sf"/>
</dbReference>
<dbReference type="HOGENOM" id="CLU_526137_0_0_1"/>
<dbReference type="EMBL" id="GL348807">
    <property type="protein sequence ID" value="EFH39101.1"/>
    <property type="molecule type" value="Genomic_DNA"/>
</dbReference>
<dbReference type="InterPro" id="IPR004312">
    <property type="entry name" value="ATHILA_Orf1_C"/>
</dbReference>
<evidence type="ECO:0000313" key="4">
    <source>
        <dbReference type="Proteomes" id="UP000008694"/>
    </source>
</evidence>
<proteinExistence type="predicted"/>
<gene>
    <name evidence="3" type="ORF">ARALYDRAFT_655679</name>
</gene>
<sequence length="550" mass="61716">MGKTGNRTSGKGKLVAKRTTRASPRTSKAKSTQQDSLNYRPYFAQIKVVPTRYTDEATLERLHLSQTVSTLFEKMGLSDFVNKRHLTYTELTKDFLATVEVLQEPDCRLTGKNGAIHFVVANENHIVTFDDLANIFGLQKGFEMKYSKVQDPQQYWDAIGGTGRYNSGKVKAAQLRHPAVRYAHRVLANTFFARQFTNNVRTEEMHLLYTGLEGTTWRDVHMGSVLGHHLASYKQWAKEASTKLKVNVKRKKPTISIGGIITPILDFVGINLSKHKYTDGVRTIDEFYLYKCDILAGRVHDKVAYNLELPNTQKVMVLLPNWSITTASVDRRLQFTPSSEHHFVQSPNNMLVPITSTLGVTSDNGSDGESQNEDDCEDPTTSTAAPSFTLPPLITQAKSKMDKWTFEVATQQQEQLNYMRKQMETTQGELAEPCNLQLPNESWSHPHILEVIIPEPTRYSSVDPLNPSRYTNHGDPVPLIAAALTLVMGQRYLLTGKIMPAGLVAGISDEGMQDSFARIWKPEPSLRLCAMILLQKLEKGLCPDEKGNLS</sequence>
<dbReference type="Gene3D" id="1.10.10.1740">
    <property type="entry name" value="Transmembrane protein 14-like"/>
    <property type="match status" value="1"/>
</dbReference>
<feature type="region of interest" description="Disordered" evidence="1">
    <location>
        <begin position="1"/>
        <end position="34"/>
    </location>
</feature>
<dbReference type="Proteomes" id="UP000008694">
    <property type="component" value="Unassembled WGS sequence"/>
</dbReference>
<reference evidence="4" key="1">
    <citation type="journal article" date="2011" name="Nat. Genet.">
        <title>The Arabidopsis lyrata genome sequence and the basis of rapid genome size change.</title>
        <authorList>
            <person name="Hu T.T."/>
            <person name="Pattyn P."/>
            <person name="Bakker E.G."/>
            <person name="Cao J."/>
            <person name="Cheng J.-F."/>
            <person name="Clark R.M."/>
            <person name="Fahlgren N."/>
            <person name="Fawcett J.A."/>
            <person name="Grimwood J."/>
            <person name="Gundlach H."/>
            <person name="Haberer G."/>
            <person name="Hollister J.D."/>
            <person name="Ossowski S."/>
            <person name="Ottilar R.P."/>
            <person name="Salamov A.A."/>
            <person name="Schneeberger K."/>
            <person name="Spannagl M."/>
            <person name="Wang X."/>
            <person name="Yang L."/>
            <person name="Nasrallah M.E."/>
            <person name="Bergelson J."/>
            <person name="Carrington J.C."/>
            <person name="Gaut B.S."/>
            <person name="Schmutz J."/>
            <person name="Mayer K.F.X."/>
            <person name="Van de Peer Y."/>
            <person name="Grigoriev I.V."/>
            <person name="Nordborg M."/>
            <person name="Weigel D."/>
            <person name="Guo Y.-L."/>
        </authorList>
    </citation>
    <scope>NUCLEOTIDE SEQUENCE [LARGE SCALE GENOMIC DNA]</scope>
    <source>
        <strain evidence="4">cv. MN47</strain>
    </source>
</reference>
<accession>D7MWH9</accession>
<dbReference type="Pfam" id="PF03078">
    <property type="entry name" value="ATHILA"/>
    <property type="match status" value="1"/>
</dbReference>
<dbReference type="eggNOG" id="KOG4267">
    <property type="taxonomic scope" value="Eukaryota"/>
</dbReference>
<organism evidence="4">
    <name type="scientific">Arabidopsis lyrata subsp. lyrata</name>
    <name type="common">Lyre-leaved rock-cress</name>
    <dbReference type="NCBI Taxonomy" id="81972"/>
    <lineage>
        <taxon>Eukaryota</taxon>
        <taxon>Viridiplantae</taxon>
        <taxon>Streptophyta</taxon>
        <taxon>Embryophyta</taxon>
        <taxon>Tracheophyta</taxon>
        <taxon>Spermatophyta</taxon>
        <taxon>Magnoliopsida</taxon>
        <taxon>eudicotyledons</taxon>
        <taxon>Gunneridae</taxon>
        <taxon>Pentapetalae</taxon>
        <taxon>rosids</taxon>
        <taxon>malvids</taxon>
        <taxon>Brassicales</taxon>
        <taxon>Brassicaceae</taxon>
        <taxon>Camelineae</taxon>
        <taxon>Arabidopsis</taxon>
    </lineage>
</organism>
<evidence type="ECO:0000313" key="3">
    <source>
        <dbReference type="EMBL" id="EFH39101.1"/>
    </source>
</evidence>
<evidence type="ECO:0000256" key="1">
    <source>
        <dbReference type="SAM" id="MobiDB-lite"/>
    </source>
</evidence>
<name>D7MWH9_ARALL</name>
<feature type="region of interest" description="Disordered" evidence="1">
    <location>
        <begin position="355"/>
        <end position="389"/>
    </location>
</feature>
<keyword evidence="4" id="KW-1185">Reference proteome</keyword>
<feature type="domain" description="Arabidopsis retrotransposon Orf1 C-terminal" evidence="2">
    <location>
        <begin position="24"/>
        <end position="359"/>
    </location>
</feature>
<dbReference type="Gramene" id="Al_scaffold_0126_2">
    <property type="protein sequence ID" value="Al_scaffold_0126_2"/>
    <property type="gene ID" value="Al_scaffold_0126_2"/>
</dbReference>
<feature type="compositionally biased region" description="Polar residues" evidence="1">
    <location>
        <begin position="21"/>
        <end position="34"/>
    </location>
</feature>